<dbReference type="AlphaFoldDB" id="A0A5R9DWF4"/>
<proteinExistence type="predicted"/>
<feature type="region of interest" description="Disordered" evidence="1">
    <location>
        <begin position="641"/>
        <end position="661"/>
    </location>
</feature>
<dbReference type="Pfam" id="PF12770">
    <property type="entry name" value="CHAT"/>
    <property type="match status" value="1"/>
</dbReference>
<feature type="region of interest" description="Disordered" evidence="1">
    <location>
        <begin position="313"/>
        <end position="340"/>
    </location>
</feature>
<dbReference type="Gene3D" id="1.25.40.10">
    <property type="entry name" value="Tetratricopeptide repeat domain"/>
    <property type="match status" value="1"/>
</dbReference>
<evidence type="ECO:0000256" key="1">
    <source>
        <dbReference type="SAM" id="MobiDB-lite"/>
    </source>
</evidence>
<accession>A0A5R9DWF4</accession>
<organism evidence="3 4">
    <name type="scientific">Streptomyces marianii</name>
    <dbReference type="NCBI Taxonomy" id="1817406"/>
    <lineage>
        <taxon>Bacteria</taxon>
        <taxon>Bacillati</taxon>
        <taxon>Actinomycetota</taxon>
        <taxon>Actinomycetes</taxon>
        <taxon>Kitasatosporales</taxon>
        <taxon>Streptomycetaceae</taxon>
        <taxon>Streptomyces</taxon>
    </lineage>
</organism>
<evidence type="ECO:0000313" key="3">
    <source>
        <dbReference type="EMBL" id="TLQ41971.1"/>
    </source>
</evidence>
<sequence>MLQSNLSGALLILHQWQDPQDAERTIREAVAAARTAVVVTERSHPDLPVFLSHLCAALMFRYAVTGGARELAAAVTAGRRAVALSPPGHPEQTHRLANLTAAWRLRYRHDSSPRALREAVATARRAVASLAPDHPDEASVLTGCAAALRSAWRAEADRTYLEEALGLLDRAVRSAVSPVGDRVKAARALGRAALEAGEPDRALRSYESAVDLLAQLAPWRLTRADREFGLGEMEGLGSEAAGAALSNGDPARAVELLEQARGVMLQQTLDMRGDLDKLGAASTELAEEFEALRNRRDAADHIRLREEFDEAYAGRADEASGADSSGGRSSPGGGPHGPGRALRRIAAERASMDAEWHALLTRIRALPELEDFLGRPAVETLRRQADGGHIIMLAVGRHRGDALVVTPDPCSPVIVIGLPDVTENRVIGRAERLLEGRVPGSPPVTDYAQAKRRMRVLTETLEWQWDRVAGPVLERIGLTRSFGPDDGPGEWPRIWWCPAGVTAFLPWHASGHHQEDPTRGGPARTVMDRAVSSWTPTIRALAHARRPARTTAPVTGFGATAPGTGTGALLVDMARPAGAPRPLRHVTTEIERLAVLLPGATRVGPPHSTPRTVLDRLPAHPVVHFACHAVSEWGAPGRSGLLLSDGDGDGDGDGNGNGRDGGTARLTVDAISSLHIKGADLAYLSACSTTLTNQRLADESVHITAGFLLSGYRRVIGTLWPVDDTAAKEIAVHFYTRLTGEGGTAPQTRDAAYALHLALHQGRARRPWAPSLWAAHLYAGA</sequence>
<dbReference type="InterPro" id="IPR024983">
    <property type="entry name" value="CHAT_dom"/>
</dbReference>
<comment type="caution">
    <text evidence="3">The sequence shown here is derived from an EMBL/GenBank/DDBJ whole genome shotgun (WGS) entry which is preliminary data.</text>
</comment>
<evidence type="ECO:0000259" key="2">
    <source>
        <dbReference type="Pfam" id="PF12770"/>
    </source>
</evidence>
<dbReference type="EMBL" id="VAWE01000001">
    <property type="protein sequence ID" value="TLQ41971.1"/>
    <property type="molecule type" value="Genomic_DNA"/>
</dbReference>
<reference evidence="3 4" key="1">
    <citation type="submission" date="2019-05" db="EMBL/GenBank/DDBJ databases">
        <title>Streptomyces marianii sp. nov., a novel marine actinomycete from southern coast of India.</title>
        <authorList>
            <person name="Iniyan A.M."/>
            <person name="Wink J."/>
            <person name="Ramprasad E."/>
            <person name="Ramana C.V."/>
            <person name="Bunk B."/>
            <person name="Sproer C."/>
            <person name="Joseph F.-J.R.S."/>
            <person name="Vincent S.G.P."/>
        </authorList>
    </citation>
    <scope>NUCLEOTIDE SEQUENCE [LARGE SCALE GENOMIC DNA]</scope>
    <source>
        <strain evidence="3 4">ICN19</strain>
    </source>
</reference>
<dbReference type="Proteomes" id="UP000305921">
    <property type="component" value="Unassembled WGS sequence"/>
</dbReference>
<dbReference type="RefSeq" id="WP_138051383.1">
    <property type="nucleotide sequence ID" value="NZ_VAWE01000001.1"/>
</dbReference>
<keyword evidence="4" id="KW-1185">Reference proteome</keyword>
<feature type="domain" description="CHAT" evidence="2">
    <location>
        <begin position="459"/>
        <end position="780"/>
    </location>
</feature>
<feature type="compositionally biased region" description="Low complexity" evidence="1">
    <location>
        <begin position="319"/>
        <end position="328"/>
    </location>
</feature>
<name>A0A5R9DWF4_9ACTN</name>
<protein>
    <submittedName>
        <fullName evidence="3">CHAT domain-containing protein</fullName>
    </submittedName>
</protein>
<dbReference type="OrthoDB" id="3206999at2"/>
<dbReference type="InterPro" id="IPR011990">
    <property type="entry name" value="TPR-like_helical_dom_sf"/>
</dbReference>
<gene>
    <name evidence="3" type="ORF">FEF34_00580</name>
</gene>
<evidence type="ECO:0000313" key="4">
    <source>
        <dbReference type="Proteomes" id="UP000305921"/>
    </source>
</evidence>